<dbReference type="GO" id="GO:0003700">
    <property type="term" value="F:DNA-binding transcription factor activity"/>
    <property type="evidence" value="ECO:0007669"/>
    <property type="project" value="InterPro"/>
</dbReference>
<dbReference type="SUPFAM" id="SSF54593">
    <property type="entry name" value="Glyoxalase/Bleomycin resistance protein/Dihydroxybiphenyl dioxygenase"/>
    <property type="match status" value="1"/>
</dbReference>
<dbReference type="PROSITE" id="PS51819">
    <property type="entry name" value="VOC"/>
    <property type="match status" value="1"/>
</dbReference>
<feature type="domain" description="VOC" evidence="3">
    <location>
        <begin position="121"/>
        <end position="241"/>
    </location>
</feature>
<accession>A0A7W9HU17</accession>
<dbReference type="InterPro" id="IPR009061">
    <property type="entry name" value="DNA-bd_dom_put_sf"/>
</dbReference>
<dbReference type="PROSITE" id="PS50937">
    <property type="entry name" value="HTH_MERR_2"/>
    <property type="match status" value="1"/>
</dbReference>
<gene>
    <name evidence="4" type="ORF">F4560_008003</name>
</gene>
<evidence type="ECO:0000259" key="3">
    <source>
        <dbReference type="PROSITE" id="PS51819"/>
    </source>
</evidence>
<dbReference type="GO" id="GO:0003677">
    <property type="term" value="F:DNA binding"/>
    <property type="evidence" value="ECO:0007669"/>
    <property type="project" value="UniProtKB-KW"/>
</dbReference>
<evidence type="ECO:0000313" key="4">
    <source>
        <dbReference type="EMBL" id="MBB5808235.1"/>
    </source>
</evidence>
<dbReference type="Pfam" id="PF00903">
    <property type="entry name" value="Glyoxalase"/>
    <property type="match status" value="1"/>
</dbReference>
<protein>
    <submittedName>
        <fullName evidence="4">DNA-binding transcriptional MerR regulator</fullName>
    </submittedName>
</protein>
<dbReference type="RefSeq" id="WP_184928165.1">
    <property type="nucleotide sequence ID" value="NZ_JACHMO010000001.1"/>
</dbReference>
<dbReference type="Gene3D" id="1.10.1660.10">
    <property type="match status" value="1"/>
</dbReference>
<sequence>MTDELMTIGRFAHLSGLTVHALRHYDDVGLLTPDVVDPASGYRRYRREQVRRARLILALRCLDLPIEEIRRVIDGGDADEVLTGHRRRLERQRDVLAERLGDVDRYLEEGITVSTPHTGVRPVQIKIAVDDAATAVEFYKAAFDMRYEVTRRAEDDDYSSFVFGEYGTDGFFLFHVVEHRSDTDRPGPSTFGLLVPDLDEYHARAVKAGGVEVVAPRDAVGMPRNSAVKDPSGNWIWLYQE</sequence>
<dbReference type="Pfam" id="PF13411">
    <property type="entry name" value="MerR_1"/>
    <property type="match status" value="1"/>
</dbReference>
<comment type="caution">
    <text evidence="4">The sequence shown here is derived from an EMBL/GenBank/DDBJ whole genome shotgun (WGS) entry which is preliminary data.</text>
</comment>
<feature type="domain" description="HTH merR-type" evidence="2">
    <location>
        <begin position="5"/>
        <end position="75"/>
    </location>
</feature>
<organism evidence="4 5">
    <name type="scientific">Saccharothrix ecbatanensis</name>
    <dbReference type="NCBI Taxonomy" id="1105145"/>
    <lineage>
        <taxon>Bacteria</taxon>
        <taxon>Bacillati</taxon>
        <taxon>Actinomycetota</taxon>
        <taxon>Actinomycetes</taxon>
        <taxon>Pseudonocardiales</taxon>
        <taxon>Pseudonocardiaceae</taxon>
        <taxon>Saccharothrix</taxon>
    </lineage>
</organism>
<dbReference type="InterPro" id="IPR029068">
    <property type="entry name" value="Glyas_Bleomycin-R_OHBP_Dase"/>
</dbReference>
<dbReference type="InterPro" id="IPR037523">
    <property type="entry name" value="VOC_core"/>
</dbReference>
<dbReference type="Gene3D" id="3.10.180.10">
    <property type="entry name" value="2,3-Dihydroxybiphenyl 1,2-Dioxygenase, domain 1"/>
    <property type="match status" value="1"/>
</dbReference>
<evidence type="ECO:0000256" key="1">
    <source>
        <dbReference type="ARBA" id="ARBA00023125"/>
    </source>
</evidence>
<keyword evidence="5" id="KW-1185">Reference proteome</keyword>
<dbReference type="PANTHER" id="PTHR30204:SF97">
    <property type="entry name" value="MERR FAMILY REGULATORY PROTEIN"/>
    <property type="match status" value="1"/>
</dbReference>
<name>A0A7W9HU17_9PSEU</name>
<dbReference type="AlphaFoldDB" id="A0A7W9HU17"/>
<reference evidence="4 5" key="1">
    <citation type="submission" date="2020-08" db="EMBL/GenBank/DDBJ databases">
        <title>Sequencing the genomes of 1000 actinobacteria strains.</title>
        <authorList>
            <person name="Klenk H.-P."/>
        </authorList>
    </citation>
    <scope>NUCLEOTIDE SEQUENCE [LARGE SCALE GENOMIC DNA]</scope>
    <source>
        <strain evidence="4 5">DSM 45486</strain>
    </source>
</reference>
<evidence type="ECO:0000313" key="5">
    <source>
        <dbReference type="Proteomes" id="UP000552097"/>
    </source>
</evidence>
<dbReference type="InterPro" id="IPR004360">
    <property type="entry name" value="Glyas_Fos-R_dOase_dom"/>
</dbReference>
<proteinExistence type="predicted"/>
<dbReference type="SUPFAM" id="SSF46955">
    <property type="entry name" value="Putative DNA-binding domain"/>
    <property type="match status" value="1"/>
</dbReference>
<dbReference type="PANTHER" id="PTHR30204">
    <property type="entry name" value="REDOX-CYCLING DRUG-SENSING TRANSCRIPTIONAL ACTIVATOR SOXR"/>
    <property type="match status" value="1"/>
</dbReference>
<dbReference type="InterPro" id="IPR047057">
    <property type="entry name" value="MerR_fam"/>
</dbReference>
<keyword evidence="1 4" id="KW-0238">DNA-binding</keyword>
<evidence type="ECO:0000259" key="2">
    <source>
        <dbReference type="PROSITE" id="PS50937"/>
    </source>
</evidence>
<dbReference type="Proteomes" id="UP000552097">
    <property type="component" value="Unassembled WGS sequence"/>
</dbReference>
<dbReference type="PROSITE" id="PS00552">
    <property type="entry name" value="HTH_MERR_1"/>
    <property type="match status" value="1"/>
</dbReference>
<dbReference type="InterPro" id="IPR000551">
    <property type="entry name" value="MerR-type_HTH_dom"/>
</dbReference>
<dbReference type="SMART" id="SM00422">
    <property type="entry name" value="HTH_MERR"/>
    <property type="match status" value="1"/>
</dbReference>
<dbReference type="EMBL" id="JACHMO010000001">
    <property type="protein sequence ID" value="MBB5808235.1"/>
    <property type="molecule type" value="Genomic_DNA"/>
</dbReference>